<proteinExistence type="predicted"/>
<protein>
    <submittedName>
        <fullName evidence="11">Apoptosis-inducing factor-like protein</fullName>
    </submittedName>
</protein>
<dbReference type="RefSeq" id="WP_026612009.1">
    <property type="nucleotide sequence ID" value="NZ_OX458333.1"/>
</dbReference>
<feature type="domain" description="Mitochondrial apoptosis-inducing factor C-terminal" evidence="10">
    <location>
        <begin position="302"/>
        <end position="346"/>
    </location>
</feature>
<dbReference type="SMART" id="SM01353">
    <property type="entry name" value="AIF_C"/>
    <property type="match status" value="1"/>
</dbReference>
<dbReference type="SUPFAM" id="SSF51905">
    <property type="entry name" value="FAD/NAD(P)-binding domain"/>
    <property type="match status" value="1"/>
</dbReference>
<dbReference type="EMBL" id="OX458333">
    <property type="protein sequence ID" value="CAI8764305.1"/>
    <property type="molecule type" value="Genomic_DNA"/>
</dbReference>
<keyword evidence="2" id="KW-0285">Flavoprotein</keyword>
<dbReference type="PRINTS" id="PR00368">
    <property type="entry name" value="FADPNR"/>
</dbReference>
<evidence type="ECO:0000256" key="3">
    <source>
        <dbReference type="ARBA" id="ARBA00022703"/>
    </source>
</evidence>
<dbReference type="PANTHER" id="PTHR43557">
    <property type="entry name" value="APOPTOSIS-INDUCING FACTOR 1"/>
    <property type="match status" value="1"/>
</dbReference>
<evidence type="ECO:0000259" key="10">
    <source>
        <dbReference type="Pfam" id="PF14721"/>
    </source>
</evidence>
<feature type="domain" description="FAD/NAD(P)-binding" evidence="9">
    <location>
        <begin position="4"/>
        <end position="294"/>
    </location>
</feature>
<reference evidence="11 12" key="1">
    <citation type="submission" date="2023-03" db="EMBL/GenBank/DDBJ databases">
        <authorList>
            <person name="Pearce D."/>
        </authorList>
    </citation>
    <scope>NUCLEOTIDE SEQUENCE [LARGE SCALE GENOMIC DNA]</scope>
    <source>
        <strain evidence="11">Msz</strain>
    </source>
</reference>
<evidence type="ECO:0000256" key="2">
    <source>
        <dbReference type="ARBA" id="ARBA00022630"/>
    </source>
</evidence>
<dbReference type="InterPro" id="IPR023753">
    <property type="entry name" value="FAD/NAD-binding_dom"/>
</dbReference>
<evidence type="ECO:0000256" key="8">
    <source>
        <dbReference type="ARBA" id="ARBA00047786"/>
    </source>
</evidence>
<evidence type="ECO:0000256" key="6">
    <source>
        <dbReference type="ARBA" id="ARBA00023002"/>
    </source>
</evidence>
<evidence type="ECO:0000256" key="4">
    <source>
        <dbReference type="ARBA" id="ARBA00022827"/>
    </source>
</evidence>
<accession>A0ABM9HY51</accession>
<keyword evidence="5" id="KW-0809">Transit peptide</keyword>
<keyword evidence="3" id="KW-0053">Apoptosis</keyword>
<dbReference type="InterPro" id="IPR036188">
    <property type="entry name" value="FAD/NAD-bd_sf"/>
</dbReference>
<evidence type="ECO:0000256" key="5">
    <source>
        <dbReference type="ARBA" id="ARBA00022946"/>
    </source>
</evidence>
<dbReference type="SUPFAM" id="SSF55424">
    <property type="entry name" value="FAD/NAD-linked reductases, dimerisation (C-terminal) domain"/>
    <property type="match status" value="1"/>
</dbReference>
<keyword evidence="6" id="KW-0560">Oxidoreductase</keyword>
<dbReference type="Gene3D" id="3.30.390.30">
    <property type="match status" value="1"/>
</dbReference>
<dbReference type="InterPro" id="IPR050446">
    <property type="entry name" value="FAD-oxidoreductase/Apoptosis"/>
</dbReference>
<sequence length="395" mass="43553">MPHYNYLIIGGGMTADAAIRGIREIDTEGSVGLIGAEAHPPYDRPPLSKGLWKGKPIERIWRKTAERNVGLHLGRTAKALDLAAKRVDDDQGVSYTFDKLLLATGGTPRRFPFGGDDIVYFRTLDDYQRLRTLSDEKQRFAVIGGGFIGSEIAAALAMNGKEVVMIFPDDGIGARLFPPDLSLFLNDYYRQQGVEVLPGQKVTDFRRANDQLLLTIRDGKTTNERTISVDAAVAGIGIVPNIELAKAAGLQVEDGIVTNEVLQAGVPDVYAAGDVANFFNPALGKRLRVEHEDNANTMGRQAGRNMAGESVPYHHLPFFYSDLFDLGYEAVGETDSRLETVADWSEPNRKGVVYYLRDGRVRGVLLWNVWERVDLARELIAEPGPIEPESLKGRL</sequence>
<dbReference type="PANTHER" id="PTHR43557:SF4">
    <property type="entry name" value="APOPTOSIS-INDUCING FACTOR 1, MITOCHONDRIAL"/>
    <property type="match status" value="1"/>
</dbReference>
<dbReference type="Gene3D" id="3.50.50.60">
    <property type="entry name" value="FAD/NAD(P)-binding domain"/>
    <property type="match status" value="2"/>
</dbReference>
<feature type="domain" description="Mitochondrial apoptosis-inducing factor C-terminal" evidence="10">
    <location>
        <begin position="348"/>
        <end position="381"/>
    </location>
</feature>
<dbReference type="InterPro" id="IPR016156">
    <property type="entry name" value="FAD/NAD-linked_Rdtase_dimer_sf"/>
</dbReference>
<comment type="catalytic activity">
    <reaction evidence="8">
        <text>A + NADH + H(+) = AH2 + NAD(+)</text>
        <dbReference type="Rhea" id="RHEA:11356"/>
        <dbReference type="ChEBI" id="CHEBI:13193"/>
        <dbReference type="ChEBI" id="CHEBI:15378"/>
        <dbReference type="ChEBI" id="CHEBI:17499"/>
        <dbReference type="ChEBI" id="CHEBI:57540"/>
        <dbReference type="ChEBI" id="CHEBI:57945"/>
    </reaction>
</comment>
<dbReference type="InterPro" id="IPR029324">
    <property type="entry name" value="AIF_C"/>
</dbReference>
<gene>
    <name evidence="11" type="ORF">MSZNOR_0904</name>
</gene>
<evidence type="ECO:0000313" key="11">
    <source>
        <dbReference type="EMBL" id="CAI8764305.1"/>
    </source>
</evidence>
<organism evidence="11 12">
    <name type="scientific">Methylocaldum szegediense</name>
    <dbReference type="NCBI Taxonomy" id="73780"/>
    <lineage>
        <taxon>Bacteria</taxon>
        <taxon>Pseudomonadati</taxon>
        <taxon>Pseudomonadota</taxon>
        <taxon>Gammaproteobacteria</taxon>
        <taxon>Methylococcales</taxon>
        <taxon>Methylococcaceae</taxon>
        <taxon>Methylocaldum</taxon>
    </lineage>
</organism>
<evidence type="ECO:0000313" key="12">
    <source>
        <dbReference type="Proteomes" id="UP001162030"/>
    </source>
</evidence>
<keyword evidence="12" id="KW-1185">Reference proteome</keyword>
<name>A0ABM9HY51_9GAMM</name>
<evidence type="ECO:0000256" key="1">
    <source>
        <dbReference type="ARBA" id="ARBA00001974"/>
    </source>
</evidence>
<dbReference type="Pfam" id="PF14721">
    <property type="entry name" value="AIF_C"/>
    <property type="match status" value="2"/>
</dbReference>
<dbReference type="Pfam" id="PF07992">
    <property type="entry name" value="Pyr_redox_2"/>
    <property type="match status" value="1"/>
</dbReference>
<evidence type="ECO:0000259" key="9">
    <source>
        <dbReference type="Pfam" id="PF07992"/>
    </source>
</evidence>
<evidence type="ECO:0000256" key="7">
    <source>
        <dbReference type="ARBA" id="ARBA00023027"/>
    </source>
</evidence>
<keyword evidence="7" id="KW-0520">NAD</keyword>
<dbReference type="Proteomes" id="UP001162030">
    <property type="component" value="Chromosome"/>
</dbReference>
<keyword evidence="4" id="KW-0274">FAD</keyword>
<comment type="cofactor">
    <cofactor evidence="1">
        <name>FAD</name>
        <dbReference type="ChEBI" id="CHEBI:57692"/>
    </cofactor>
</comment>